<organism evidence="21 22">
    <name type="scientific">Sparus aurata</name>
    <name type="common">Gilthead sea bream</name>
    <dbReference type="NCBI Taxonomy" id="8175"/>
    <lineage>
        <taxon>Eukaryota</taxon>
        <taxon>Metazoa</taxon>
        <taxon>Chordata</taxon>
        <taxon>Craniata</taxon>
        <taxon>Vertebrata</taxon>
        <taxon>Euteleostomi</taxon>
        <taxon>Actinopterygii</taxon>
        <taxon>Neopterygii</taxon>
        <taxon>Teleostei</taxon>
        <taxon>Neoteleostei</taxon>
        <taxon>Acanthomorphata</taxon>
        <taxon>Eupercaria</taxon>
        <taxon>Spariformes</taxon>
        <taxon>Sparidae</taxon>
        <taxon>Sparus</taxon>
    </lineage>
</organism>
<evidence type="ECO:0000256" key="14">
    <source>
        <dbReference type="ARBA" id="ARBA00048480"/>
    </source>
</evidence>
<evidence type="ECO:0000256" key="11">
    <source>
        <dbReference type="ARBA" id="ARBA00023128"/>
    </source>
</evidence>
<dbReference type="GO" id="GO:0005741">
    <property type="term" value="C:mitochondrial outer membrane"/>
    <property type="evidence" value="ECO:0007669"/>
    <property type="project" value="UniProtKB-SubCell"/>
</dbReference>
<dbReference type="InParanoid" id="A0A671X9D7"/>
<reference evidence="21" key="3">
    <citation type="submission" date="2025-09" db="UniProtKB">
        <authorList>
            <consortium name="Ensembl"/>
        </authorList>
    </citation>
    <scope>IDENTIFICATION</scope>
</reference>
<evidence type="ECO:0000256" key="9">
    <source>
        <dbReference type="ARBA" id="ARBA00022989"/>
    </source>
</evidence>
<evidence type="ECO:0000256" key="8">
    <source>
        <dbReference type="ARBA" id="ARBA00022832"/>
    </source>
</evidence>
<evidence type="ECO:0000256" key="5">
    <source>
        <dbReference type="ARBA" id="ARBA00022448"/>
    </source>
</evidence>
<keyword evidence="8" id="KW-0276">Fatty acid metabolism</keyword>
<dbReference type="GO" id="GO:0006635">
    <property type="term" value="P:fatty acid beta-oxidation"/>
    <property type="evidence" value="ECO:0007669"/>
    <property type="project" value="UniProtKB-UniPathway"/>
</dbReference>
<dbReference type="InterPro" id="IPR032476">
    <property type="entry name" value="CPT_N"/>
</dbReference>
<keyword evidence="22" id="KW-1185">Reference proteome</keyword>
<dbReference type="SUPFAM" id="SSF52777">
    <property type="entry name" value="CoA-dependent acyltransferases"/>
    <property type="match status" value="2"/>
</dbReference>
<feature type="transmembrane region" description="Helical" evidence="18">
    <location>
        <begin position="54"/>
        <end position="76"/>
    </location>
</feature>
<feature type="transmembrane region" description="Helical" evidence="18">
    <location>
        <begin position="97"/>
        <end position="118"/>
    </location>
</feature>
<comment type="similarity">
    <text evidence="3 16">Belongs to the carnitine/choline acetyltransferase family.</text>
</comment>
<evidence type="ECO:0000256" key="6">
    <source>
        <dbReference type="ARBA" id="ARBA00022679"/>
    </source>
</evidence>
<dbReference type="InterPro" id="IPR039551">
    <property type="entry name" value="Cho/carn_acyl_trans"/>
</dbReference>
<dbReference type="Gene3D" id="3.30.559.10">
    <property type="entry name" value="Chloramphenicol acetyltransferase-like domain"/>
    <property type="match status" value="1"/>
</dbReference>
<comment type="subcellular location">
    <subcellularLocation>
        <location evidence="1">Mitochondrion outer membrane</location>
        <topology evidence="1">Multi-pass membrane protein</topology>
    </subcellularLocation>
</comment>
<evidence type="ECO:0000256" key="13">
    <source>
        <dbReference type="ARBA" id="ARBA00023315"/>
    </source>
</evidence>
<name>A0A671X9D7_SPAAU</name>
<dbReference type="GeneTree" id="ENSGT01150000286917"/>
<dbReference type="InterPro" id="IPR042231">
    <property type="entry name" value="Cho/carn_acyl_trans_2"/>
</dbReference>
<evidence type="ECO:0000256" key="12">
    <source>
        <dbReference type="ARBA" id="ARBA00023136"/>
    </source>
</evidence>
<evidence type="ECO:0000259" key="20">
    <source>
        <dbReference type="Pfam" id="PF16484"/>
    </source>
</evidence>
<dbReference type="Pfam" id="PF16484">
    <property type="entry name" value="CPT_N"/>
    <property type="match status" value="1"/>
</dbReference>
<evidence type="ECO:0000256" key="16">
    <source>
        <dbReference type="RuleBase" id="RU003801"/>
    </source>
</evidence>
<dbReference type="AlphaFoldDB" id="A0A671X9D7"/>
<reference evidence="21" key="2">
    <citation type="submission" date="2025-08" db="UniProtKB">
        <authorList>
            <consortium name="Ensembl"/>
        </authorList>
    </citation>
    <scope>IDENTIFICATION</scope>
</reference>
<protein>
    <recommendedName>
        <fullName evidence="4">carnitine O-palmitoyltransferase</fullName>
        <ecNumber evidence="4">2.3.1.21</ecNumber>
    </recommendedName>
</protein>
<dbReference type="Proteomes" id="UP000472265">
    <property type="component" value="Chromosome 23"/>
</dbReference>
<keyword evidence="6 16" id="KW-0808">Transferase</keyword>
<dbReference type="GO" id="GO:0009437">
    <property type="term" value="P:carnitine metabolic process"/>
    <property type="evidence" value="ECO:0007669"/>
    <property type="project" value="TreeGrafter"/>
</dbReference>
<accession>A0A671X9D7</accession>
<feature type="domain" description="Choline/carnitine acyltransferase" evidence="19">
    <location>
        <begin position="170"/>
        <end position="724"/>
    </location>
</feature>
<dbReference type="PANTHER" id="PTHR22589:SF105">
    <property type="entry name" value="CARNITINE O-PALMITOYLTRANSFERASE"/>
    <property type="match status" value="1"/>
</dbReference>
<keyword evidence="13 16" id="KW-0012">Acyltransferase</keyword>
<dbReference type="Gene3D" id="3.30.559.70">
    <property type="entry name" value="Choline/Carnitine o-acyltransferase, domain 2"/>
    <property type="match status" value="1"/>
</dbReference>
<feature type="compositionally biased region" description="Basic residues" evidence="17">
    <location>
        <begin position="767"/>
        <end position="776"/>
    </location>
</feature>
<dbReference type="Ensembl" id="ENSSAUT00010050168.1">
    <property type="protein sequence ID" value="ENSSAUP00010047739.1"/>
    <property type="gene ID" value="ENSSAUG00010018348.1"/>
</dbReference>
<keyword evidence="5" id="KW-0813">Transport</keyword>
<evidence type="ECO:0000256" key="3">
    <source>
        <dbReference type="ARBA" id="ARBA00005232"/>
    </source>
</evidence>
<evidence type="ECO:0000256" key="7">
    <source>
        <dbReference type="ARBA" id="ARBA00022692"/>
    </source>
</evidence>
<proteinExistence type="inferred from homology"/>
<keyword evidence="11" id="KW-0496">Mitochondrion</keyword>
<evidence type="ECO:0000313" key="22">
    <source>
        <dbReference type="Proteomes" id="UP000472265"/>
    </source>
</evidence>
<dbReference type="EC" id="2.3.1.21" evidence="4"/>
<keyword evidence="12 18" id="KW-0472">Membrane</keyword>
<feature type="transmembrane region" description="Helical" evidence="18">
    <location>
        <begin position="730"/>
        <end position="750"/>
    </location>
</feature>
<dbReference type="Gene3D" id="6.10.250.1760">
    <property type="match status" value="1"/>
</dbReference>
<sequence>MAEAHQAVAFQFTITPEGIDLQLSYQALNQIYLSGVRSWKKRVSRMRNSLIKGVYPASPSSWLFVVIAILATMYMRSDPSMGLITKIQQHLPLSSQGQTMVSALVFSTLLWLSLILALRFCLKLLLSYHQWMFEQHGRVSNVTKVWVTLLRLLSSRKPLLYSYQTSLPHLPVPPIKDTVSRYLQSVRPLLTDPEYKRMTELANHFELNLGNRLQRYLKLKALWATNYVSDWWEEYIYLRSRGPIMVNSNYYGMDFLYVTPTPVQAARAGNTITALLLYRRKTRVPGTVIPLCAAQCERMFNTTRTPGDQTDVLQHWQDSEFVAVYHKGRYFRLWVYRAGRLLSPREIEYQIQRILDDLSPPQPGEDKLGALTAGDRKQYFSSGINKRSLDAIERAAFFITLDDEEQGMRGEDPAGNLDRYAKSLLHGKCYDRWFDKSFSIVIYKNGKSGLNAEHSWADAPTVAHLWEYTLATDAFQLGYTEDGHCKGDVDRTLPMPQRLVWDIPSEVQAQVCISLAVAQALADDVDCHVFPFREFGKGRIKKLRVSPDAFIQIGLQLAYYRDRGGFCLTYEASMTRLFREGRTETVRSCSNESSAFVKALENGEVLMNYLFWLSFKEKAQHFKLLLTQMPIQAPVKNQHVFHLCPNVQKSLLSLTFQVLSEPWRLSTSQTPVQQMELFDLKNNPEFISLGGGFGPVADDGYGVSYIIVGEDMINFHVSSKHSSTSLYTSYVVYMIITKTRCTMALFLAVISKERRLRRRPSTSGSRPRGKISRLRRTQNPIRSAGNVYMQE</sequence>
<keyword evidence="9 18" id="KW-1133">Transmembrane helix</keyword>
<evidence type="ECO:0000256" key="17">
    <source>
        <dbReference type="SAM" id="MobiDB-lite"/>
    </source>
</evidence>
<evidence type="ECO:0000256" key="1">
    <source>
        <dbReference type="ARBA" id="ARBA00004374"/>
    </source>
</evidence>
<evidence type="ECO:0000313" key="21">
    <source>
        <dbReference type="Ensembl" id="ENSSAUP00010047739.1"/>
    </source>
</evidence>
<feature type="region of interest" description="Disordered" evidence="17">
    <location>
        <begin position="757"/>
        <end position="776"/>
    </location>
</feature>
<comment type="pathway">
    <text evidence="2">Lipid metabolism; fatty acid beta-oxidation.</text>
</comment>
<evidence type="ECO:0000256" key="2">
    <source>
        <dbReference type="ARBA" id="ARBA00005005"/>
    </source>
</evidence>
<dbReference type="FunFam" id="3.30.559.70:FF:000001">
    <property type="entry name" value="Carnitine O-palmitoyltransferase 1, liver isoform"/>
    <property type="match status" value="1"/>
</dbReference>
<keyword evidence="7 18" id="KW-0812">Transmembrane</keyword>
<feature type="domain" description="Carnitine O-palmitoyltransferase N-terminal" evidence="20">
    <location>
        <begin position="1"/>
        <end position="47"/>
    </location>
</feature>
<dbReference type="InterPro" id="IPR000542">
    <property type="entry name" value="Carn_acyl_trans"/>
</dbReference>
<dbReference type="UniPathway" id="UPA00659"/>
<evidence type="ECO:0000256" key="18">
    <source>
        <dbReference type="SAM" id="Phobius"/>
    </source>
</evidence>
<feature type="active site" description="Proton acceptor" evidence="15">
    <location>
        <position position="454"/>
    </location>
</feature>
<gene>
    <name evidence="21" type="primary">cpt1a2b</name>
</gene>
<dbReference type="PANTHER" id="PTHR22589">
    <property type="entry name" value="CARNITINE O-ACYLTRANSFERASE"/>
    <property type="match status" value="1"/>
</dbReference>
<dbReference type="GO" id="GO:0004095">
    <property type="term" value="F:carnitine O-palmitoyltransferase activity"/>
    <property type="evidence" value="ECO:0007669"/>
    <property type="project" value="UniProtKB-EC"/>
</dbReference>
<comment type="catalytic activity">
    <reaction evidence="14">
        <text>(R)-carnitine + hexadecanoyl-CoA = O-hexadecanoyl-(R)-carnitine + CoA</text>
        <dbReference type="Rhea" id="RHEA:12661"/>
        <dbReference type="ChEBI" id="CHEBI:16347"/>
        <dbReference type="ChEBI" id="CHEBI:17490"/>
        <dbReference type="ChEBI" id="CHEBI:57287"/>
        <dbReference type="ChEBI" id="CHEBI:57379"/>
        <dbReference type="EC" id="2.3.1.21"/>
    </reaction>
    <physiologicalReaction direction="left-to-right" evidence="14">
        <dbReference type="Rhea" id="RHEA:12662"/>
    </physiologicalReaction>
</comment>
<reference evidence="21" key="1">
    <citation type="submission" date="2021-04" db="EMBL/GenBank/DDBJ databases">
        <authorList>
            <consortium name="Wellcome Sanger Institute Data Sharing"/>
        </authorList>
    </citation>
    <scope>NUCLEOTIDE SEQUENCE [LARGE SCALE GENOMIC DNA]</scope>
</reference>
<dbReference type="Pfam" id="PF00755">
    <property type="entry name" value="Carn_acyltransf"/>
    <property type="match status" value="1"/>
</dbReference>
<evidence type="ECO:0000259" key="19">
    <source>
        <dbReference type="Pfam" id="PF00755"/>
    </source>
</evidence>
<dbReference type="InterPro" id="IPR023213">
    <property type="entry name" value="CAT-like_dom_sf"/>
</dbReference>
<evidence type="ECO:0000256" key="4">
    <source>
        <dbReference type="ARBA" id="ARBA00013243"/>
    </source>
</evidence>
<evidence type="ECO:0000256" key="15">
    <source>
        <dbReference type="PIRSR" id="PIRSR600542-1"/>
    </source>
</evidence>
<dbReference type="PROSITE" id="PS00440">
    <property type="entry name" value="ACYLTRANSF_C_2"/>
    <property type="match status" value="1"/>
</dbReference>
<evidence type="ECO:0000256" key="10">
    <source>
        <dbReference type="ARBA" id="ARBA00023098"/>
    </source>
</evidence>
<dbReference type="PROSITE" id="PS00439">
    <property type="entry name" value="ACYLTRANSF_C_1"/>
    <property type="match status" value="1"/>
</dbReference>
<keyword evidence="10" id="KW-0443">Lipid metabolism</keyword>